<dbReference type="CDD" id="cd06464">
    <property type="entry name" value="ACD_sHsps-like"/>
    <property type="match status" value="1"/>
</dbReference>
<dbReference type="Gene3D" id="2.60.40.790">
    <property type="match status" value="1"/>
</dbReference>
<name>E8R7L0_DESM0</name>
<dbReference type="OrthoDB" id="15039at2157"/>
<dbReference type="Proteomes" id="UP000001068">
    <property type="component" value="Chromosome"/>
</dbReference>
<dbReference type="eggNOG" id="arCOG01840">
    <property type="taxonomic scope" value="Archaea"/>
</dbReference>
<feature type="coiled-coil region" evidence="2">
    <location>
        <begin position="6"/>
        <end position="33"/>
    </location>
</feature>
<dbReference type="RefSeq" id="WP_013561727.1">
    <property type="nucleotide sequence ID" value="NC_014961.1"/>
</dbReference>
<dbReference type="SUPFAM" id="SSF49764">
    <property type="entry name" value="HSP20-like chaperones"/>
    <property type="match status" value="1"/>
</dbReference>
<evidence type="ECO:0000259" key="3">
    <source>
        <dbReference type="PROSITE" id="PS01031"/>
    </source>
</evidence>
<dbReference type="InterPro" id="IPR002068">
    <property type="entry name" value="A-crystallin/Hsp20_dom"/>
</dbReference>
<proteinExistence type="inferred from homology"/>
<protein>
    <recommendedName>
        <fullName evidence="3">SHSP domain-containing protein</fullName>
    </recommendedName>
</protein>
<evidence type="ECO:0000256" key="1">
    <source>
        <dbReference type="PROSITE-ProRule" id="PRU00285"/>
    </source>
</evidence>
<reference evidence="5" key="1">
    <citation type="submission" date="2010-11" db="EMBL/GenBank/DDBJ databases">
        <title>The complete genome of Desulfurococcus mucosus DSM 2162.</title>
        <authorList>
            <consortium name="US DOE Joint Genome Institute (JGI-PGF)"/>
            <person name="Lucas S."/>
            <person name="Copeland A."/>
            <person name="Lapidus A."/>
            <person name="Bruce D."/>
            <person name="Goodwin L."/>
            <person name="Pitluck S."/>
            <person name="Kyrpides N."/>
            <person name="Mavromatis K."/>
            <person name="Pagani I."/>
            <person name="Ivanova N."/>
            <person name="Ovchinnikova G."/>
            <person name="Chertkov O."/>
            <person name="Held B."/>
            <person name="Brettin T."/>
            <person name="Detter J.C."/>
            <person name="Tapia R."/>
            <person name="Han C."/>
            <person name="Land M."/>
            <person name="Hauser L."/>
            <person name="Markowitz V."/>
            <person name="Cheng J.-F."/>
            <person name="Hugenholtz P."/>
            <person name="Woyke T."/>
            <person name="Wu D."/>
            <person name="Wirth R."/>
            <person name="Bilek Y."/>
            <person name="Hader T."/>
            <person name="Klenk H.-P."/>
            <person name="Eisen J.A."/>
        </authorList>
    </citation>
    <scope>NUCLEOTIDE SEQUENCE [LARGE SCALE GENOMIC DNA]</scope>
    <source>
        <strain evidence="5">ATCC 35584 / DSM 2162 / JCM 9187 / O7/1</strain>
    </source>
</reference>
<keyword evidence="2" id="KW-0175">Coiled coil</keyword>
<dbReference type="InterPro" id="IPR008978">
    <property type="entry name" value="HSP20-like_chaperone"/>
</dbReference>
<evidence type="ECO:0000313" key="5">
    <source>
        <dbReference type="Proteomes" id="UP000001068"/>
    </source>
</evidence>
<keyword evidence="5" id="KW-1185">Reference proteome</keyword>
<dbReference type="KEGG" id="dmu:Desmu_0186"/>
<organism evidence="4 5">
    <name type="scientific">Desulfurococcus mucosus (strain ATCC 35584 / DSM 2162 / JCM 9187 / O7/1)</name>
    <dbReference type="NCBI Taxonomy" id="765177"/>
    <lineage>
        <taxon>Archaea</taxon>
        <taxon>Thermoproteota</taxon>
        <taxon>Thermoprotei</taxon>
        <taxon>Desulfurococcales</taxon>
        <taxon>Desulfurococcaceae</taxon>
        <taxon>Desulfurococcus</taxon>
    </lineage>
</organism>
<accession>E8R7L0</accession>
<evidence type="ECO:0000256" key="2">
    <source>
        <dbReference type="SAM" id="Coils"/>
    </source>
</evidence>
<sequence>MGFDPLDEFVKKMRELVRDLENTMRRQLAMEAEAIEPLYTVNQYPDRYEVIIDMPLADLSVLSVSIRDQRLTVECALREKIRFERWSVHRSVEHRAYRLELRLPPDVIPEEAVVEKSEAKSMIRVRIPRRPLRGLNA</sequence>
<gene>
    <name evidence="4" type="ordered locus">Desmu_0186</name>
</gene>
<dbReference type="AlphaFoldDB" id="E8R7L0"/>
<reference evidence="4 5" key="2">
    <citation type="journal article" date="2011" name="Stand. Genomic Sci.">
        <title>Complete genome sequence of Desulfurococcus mucosus type strain (O7/1).</title>
        <authorList>
            <person name="Wirth R."/>
            <person name="Chertkov O."/>
            <person name="Held B."/>
            <person name="Lapidus A."/>
            <person name="Nolan M."/>
            <person name="Lucas S."/>
            <person name="Hammon N."/>
            <person name="Deshpande S."/>
            <person name="Cheng J.F."/>
            <person name="Tapia R."/>
            <person name="Han C."/>
            <person name="Goodwin L."/>
            <person name="Pitluck S."/>
            <person name="Liolios K."/>
            <person name="Ioanna P."/>
            <person name="Ivanova N."/>
            <person name="Mavromatis K."/>
            <person name="Mikhailova N."/>
            <person name="Pati A."/>
            <person name="Chen A."/>
            <person name="Palaniappan K."/>
            <person name="Land M."/>
            <person name="Hauser L."/>
            <person name="Chang Y.J."/>
            <person name="Jeffries C.D."/>
            <person name="Bilek Y."/>
            <person name="Hader T."/>
            <person name="Rohde M."/>
            <person name="Spring S."/>
            <person name="Sikorski J."/>
            <person name="Goker M."/>
            <person name="Woyke T."/>
            <person name="Bristow J."/>
            <person name="Eisen J.A."/>
            <person name="Markowitz V."/>
            <person name="Hugenholtz P."/>
            <person name="Kyrpides N.C."/>
            <person name="Klenk H.P."/>
        </authorList>
    </citation>
    <scope>NUCLEOTIDE SEQUENCE [LARGE SCALE GENOMIC DNA]</scope>
    <source>
        <strain evidence="5">ATCC 35584 / DSM 2162 / JCM 9187 / O7/1</strain>
    </source>
</reference>
<evidence type="ECO:0000313" key="4">
    <source>
        <dbReference type="EMBL" id="ADV64505.1"/>
    </source>
</evidence>
<dbReference type="PROSITE" id="PS01031">
    <property type="entry name" value="SHSP"/>
    <property type="match status" value="1"/>
</dbReference>
<comment type="similarity">
    <text evidence="1">Belongs to the small heat shock protein (HSP20) family.</text>
</comment>
<dbReference type="EMBL" id="CP002363">
    <property type="protein sequence ID" value="ADV64505.1"/>
    <property type="molecule type" value="Genomic_DNA"/>
</dbReference>
<feature type="domain" description="SHSP" evidence="3">
    <location>
        <begin position="29"/>
        <end position="137"/>
    </location>
</feature>
<dbReference type="STRING" id="765177.Desmu_0186"/>
<dbReference type="HOGENOM" id="CLU_151087_0_0_2"/>
<dbReference type="GeneID" id="10152874"/>